<keyword evidence="7 8" id="KW-0472">Membrane</keyword>
<evidence type="ECO:0000256" key="5">
    <source>
        <dbReference type="ARBA" id="ARBA00022692"/>
    </source>
</evidence>
<dbReference type="InterPro" id="IPR003362">
    <property type="entry name" value="Bact_transf"/>
</dbReference>
<evidence type="ECO:0000259" key="9">
    <source>
        <dbReference type="Pfam" id="PF02397"/>
    </source>
</evidence>
<gene>
    <name evidence="10" type="ORF">LEP1GSC083_3530</name>
</gene>
<comment type="caution">
    <text evidence="10">The sequence shown here is derived from an EMBL/GenBank/DDBJ whole genome shotgun (WGS) entry which is preliminary data.</text>
</comment>
<evidence type="ECO:0000256" key="2">
    <source>
        <dbReference type="ARBA" id="ARBA00006464"/>
    </source>
</evidence>
<dbReference type="AlphaFoldDB" id="M6KJ30"/>
<feature type="transmembrane region" description="Helical" evidence="8">
    <location>
        <begin position="21"/>
        <end position="51"/>
    </location>
</feature>
<evidence type="ECO:0000256" key="1">
    <source>
        <dbReference type="ARBA" id="ARBA00004236"/>
    </source>
</evidence>
<evidence type="ECO:0000256" key="8">
    <source>
        <dbReference type="SAM" id="Phobius"/>
    </source>
</evidence>
<dbReference type="Gene3D" id="1.20.5.420">
    <property type="entry name" value="Immunoglobulin FC, subunit C"/>
    <property type="match status" value="1"/>
</dbReference>
<keyword evidence="10" id="KW-0328">Glycosyltransferase</keyword>
<feature type="transmembrane region" description="Helical" evidence="8">
    <location>
        <begin position="377"/>
        <end position="396"/>
    </location>
</feature>
<keyword evidence="3" id="KW-1003">Cell membrane</keyword>
<keyword evidence="5 8" id="KW-0812">Transmembrane</keyword>
<comment type="similarity">
    <text evidence="2">Belongs to the bacterial sugar transferase family.</text>
</comment>
<evidence type="ECO:0000313" key="11">
    <source>
        <dbReference type="Proteomes" id="UP000012137"/>
    </source>
</evidence>
<evidence type="ECO:0000256" key="7">
    <source>
        <dbReference type="ARBA" id="ARBA00023136"/>
    </source>
</evidence>
<protein>
    <submittedName>
        <fullName evidence="10">Bacterial sugar transferase</fullName>
        <ecNumber evidence="10">2.4.1.-</ecNumber>
    </submittedName>
</protein>
<sequence length="494" mass="58069">MHSFKNFYIFSNMKRIIEIVLSTLALILFSPILIGVSFLILLINGLPIFFFQERLGLLKKPFLIFKFRTMKDGKVTNLGYWLRKTGIDELPQIWNILIGNMGIVGPRPLTQLDIDRLNWNGKFHEMRWSVLPGITGLSQLYSGMGARISFCFDRFYLESKNLGLNILIVLLTFVINLFGKNRIREKLKSKLKTRKNKIQWKHWKNHFKKNENRILPKIDFETLELNSNEMRSIAYSLAIFQLGESAEGRIAKEIDKTILFGIDDFYKEALKLFVKEESRHARILGECIRALKGELIKSNWTEKLFHFGRRLLGIRLKLMVLLAAEVVGICFYKKLSEKIPNGFIKSALLEIVKDEEKHLRFHGDFFRTQVRNFFSKFVFRLSWRFVAFAACVAVILDHRKTFCILGISNWKTFLKFQEIAKATEDFITEGLEFYSHTSKYRNLYENLNDIQTTYYSTHEKWYLKLTVNSTKMRKPSKIESNLELLAVFKEDHIF</sequence>
<dbReference type="Pfam" id="PF02397">
    <property type="entry name" value="Bac_transf"/>
    <property type="match status" value="1"/>
</dbReference>
<keyword evidence="4 10" id="KW-0808">Transferase</keyword>
<dbReference type="EC" id="2.4.1.-" evidence="10"/>
<dbReference type="EMBL" id="AHMZ02000047">
    <property type="protein sequence ID" value="EMN31855.1"/>
    <property type="molecule type" value="Genomic_DNA"/>
</dbReference>
<feature type="domain" description="Bacterial sugar transferase" evidence="9">
    <location>
        <begin position="14"/>
        <end position="175"/>
    </location>
</feature>
<dbReference type="GO" id="GO:0005886">
    <property type="term" value="C:plasma membrane"/>
    <property type="evidence" value="ECO:0007669"/>
    <property type="project" value="UniProtKB-SubCell"/>
</dbReference>
<reference evidence="10 11" key="1">
    <citation type="submission" date="2013-01" db="EMBL/GenBank/DDBJ databases">
        <authorList>
            <person name="Harkins D.M."/>
            <person name="Durkin A.S."/>
            <person name="Brinkac L.M."/>
            <person name="Haft D.H."/>
            <person name="Selengut J.D."/>
            <person name="Sanka R."/>
            <person name="DePew J."/>
            <person name="Purushe J."/>
            <person name="Peacock S.J."/>
            <person name="Thaipadungpanit J."/>
            <person name="Wuthiekanun V.W."/>
            <person name="Day N.P."/>
            <person name="Vinetz J.M."/>
            <person name="Sutton G.G."/>
            <person name="Nierman W.C."/>
            <person name="Fouts D.E."/>
        </authorList>
    </citation>
    <scope>NUCLEOTIDE SEQUENCE [LARGE SCALE GENOMIC DNA]</scope>
    <source>
        <strain evidence="10 11">L0374</strain>
    </source>
</reference>
<accession>M6KJ30</accession>
<name>M6KJ30_LEPIR</name>
<feature type="transmembrane region" description="Helical" evidence="8">
    <location>
        <begin position="162"/>
        <end position="179"/>
    </location>
</feature>
<dbReference type="InterPro" id="IPR009078">
    <property type="entry name" value="Ferritin-like_SF"/>
</dbReference>
<evidence type="ECO:0000256" key="6">
    <source>
        <dbReference type="ARBA" id="ARBA00022989"/>
    </source>
</evidence>
<evidence type="ECO:0000256" key="4">
    <source>
        <dbReference type="ARBA" id="ARBA00022679"/>
    </source>
</evidence>
<dbReference type="GO" id="GO:0016757">
    <property type="term" value="F:glycosyltransferase activity"/>
    <property type="evidence" value="ECO:0007669"/>
    <property type="project" value="UniProtKB-KW"/>
</dbReference>
<evidence type="ECO:0000313" key="10">
    <source>
        <dbReference type="EMBL" id="EMN31855.1"/>
    </source>
</evidence>
<proteinExistence type="inferred from homology"/>
<evidence type="ECO:0000256" key="3">
    <source>
        <dbReference type="ARBA" id="ARBA00022475"/>
    </source>
</evidence>
<comment type="subcellular location">
    <subcellularLocation>
        <location evidence="1">Cell membrane</location>
    </subcellularLocation>
</comment>
<organism evidence="10 11">
    <name type="scientific">Leptospira interrogans serovar Pyrogenes str. L0374</name>
    <dbReference type="NCBI Taxonomy" id="1049928"/>
    <lineage>
        <taxon>Bacteria</taxon>
        <taxon>Pseudomonadati</taxon>
        <taxon>Spirochaetota</taxon>
        <taxon>Spirochaetia</taxon>
        <taxon>Leptospirales</taxon>
        <taxon>Leptospiraceae</taxon>
        <taxon>Leptospira</taxon>
    </lineage>
</organism>
<dbReference type="PANTHER" id="PTHR30576">
    <property type="entry name" value="COLANIC BIOSYNTHESIS UDP-GLUCOSE LIPID CARRIER TRANSFERASE"/>
    <property type="match status" value="1"/>
</dbReference>
<dbReference type="GO" id="GO:0016780">
    <property type="term" value="F:phosphotransferase activity, for other substituted phosphate groups"/>
    <property type="evidence" value="ECO:0007669"/>
    <property type="project" value="TreeGrafter"/>
</dbReference>
<keyword evidence="6 8" id="KW-1133">Transmembrane helix</keyword>
<dbReference type="PANTHER" id="PTHR30576:SF4">
    <property type="entry name" value="UNDECAPRENYL-PHOSPHATE GALACTOSE PHOSPHOTRANSFERASE"/>
    <property type="match status" value="1"/>
</dbReference>
<dbReference type="Proteomes" id="UP000012137">
    <property type="component" value="Unassembled WGS sequence"/>
</dbReference>
<dbReference type="SUPFAM" id="SSF47240">
    <property type="entry name" value="Ferritin-like"/>
    <property type="match status" value="1"/>
</dbReference>